<keyword evidence="3" id="KW-1185">Reference proteome</keyword>
<dbReference type="AlphaFoldDB" id="A0A6S6ZB27"/>
<proteinExistence type="predicted"/>
<feature type="domain" description="PIN like" evidence="1">
    <location>
        <begin position="23"/>
        <end position="256"/>
    </location>
</feature>
<evidence type="ECO:0000313" key="2">
    <source>
        <dbReference type="EMBL" id="CAB3636412.1"/>
    </source>
</evidence>
<organism evidence="2 3">
    <name type="scientific">Achromobacter pestifer</name>
    <dbReference type="NCBI Taxonomy" id="1353889"/>
    <lineage>
        <taxon>Bacteria</taxon>
        <taxon>Pseudomonadati</taxon>
        <taxon>Pseudomonadota</taxon>
        <taxon>Betaproteobacteria</taxon>
        <taxon>Burkholderiales</taxon>
        <taxon>Alcaligenaceae</taxon>
        <taxon>Achromobacter</taxon>
    </lineage>
</organism>
<accession>A0A6S6ZB27</accession>
<protein>
    <recommendedName>
        <fullName evidence="1">PIN like domain-containing protein</fullName>
    </recommendedName>
</protein>
<evidence type="ECO:0000259" key="1">
    <source>
        <dbReference type="Pfam" id="PF18476"/>
    </source>
</evidence>
<gene>
    <name evidence="2" type="ORF">LMG3431_01637</name>
</gene>
<sequence length="486" mass="54296">MRSLFPGHYRPSIPFPDALKGALVIFDTNALLNFYSLSEASRKKLFGLMETLEDQRWIPHQVALEFHRNRINLVDKANATYQKIPTEVAGAVTKVRQLCDAQDILRIAHATPGLLQAFEDSGKALIEHLSACAADLPKHGNQDAISETFADLFEHRVGPAPESQEALNKLWDDGDARYEAEIPPGFGDVKKAEVYRHGTLQYKSKFGDLILWRQILAHVVSLNAQGPRQLIFVTDDAKKDWWLTAGSNSLGPRPELAMELKEADPNWSLWMFTSSKFFQEVAKVNAHTLDKNTIADVEHAARAGQLATMEQFIDVAPHEEELALDLTQDFASRTLKDHLIAFRKNGTKLASSAFVDWLRTHYDVIKVTSAPFSSAVLQAIVRPEGQPDDVLPTVMLFLHAHLPGRGFEKQLEELGKFASKVGNPVIATIHLRNRASRTTSGMVKMSATEMQIEALNIVHTHPDVQKLAGVNFSTHRPEFNVWPVLP</sequence>
<dbReference type="EMBL" id="CADIJX010000002">
    <property type="protein sequence ID" value="CAB3636412.1"/>
    <property type="molecule type" value="Genomic_DNA"/>
</dbReference>
<dbReference type="InterPro" id="IPR041578">
    <property type="entry name" value="PIN_8"/>
</dbReference>
<name>A0A6S6ZB27_9BURK</name>
<evidence type="ECO:0000313" key="3">
    <source>
        <dbReference type="Proteomes" id="UP000494108"/>
    </source>
</evidence>
<reference evidence="2 3" key="1">
    <citation type="submission" date="2020-04" db="EMBL/GenBank/DDBJ databases">
        <authorList>
            <person name="De Canck E."/>
        </authorList>
    </citation>
    <scope>NUCLEOTIDE SEQUENCE [LARGE SCALE GENOMIC DNA]</scope>
    <source>
        <strain evidence="2 3">LMG 3431</strain>
    </source>
</reference>
<dbReference type="Proteomes" id="UP000494108">
    <property type="component" value="Unassembled WGS sequence"/>
</dbReference>
<dbReference type="Pfam" id="PF18476">
    <property type="entry name" value="PIN_8"/>
    <property type="match status" value="1"/>
</dbReference>